<dbReference type="EMBL" id="LJZR01000015">
    <property type="protein sequence ID" value="KPQ34966.1"/>
    <property type="molecule type" value="Genomic_DNA"/>
</dbReference>
<dbReference type="Proteomes" id="UP000050465">
    <property type="component" value="Unassembled WGS sequence"/>
</dbReference>
<reference evidence="1 2" key="1">
    <citation type="submission" date="2015-09" db="EMBL/GenBank/DDBJ databases">
        <title>Identification and resolution of microdiversity through metagenomic sequencing of parallel consortia.</title>
        <authorList>
            <person name="Nelson W.C."/>
            <person name="Romine M.F."/>
            <person name="Lindemann S.R."/>
        </authorList>
    </citation>
    <scope>NUCLEOTIDE SEQUENCE [LARGE SCALE GENOMIC DNA]</scope>
    <source>
        <strain evidence="1">Ana</strain>
    </source>
</reference>
<dbReference type="AlphaFoldDB" id="A0A0P8BMP3"/>
<name>A0A0P8BMP3_9CYAN</name>
<organism evidence="1 2">
    <name type="scientific">Phormidesmis priestleyi Ana</name>
    <dbReference type="NCBI Taxonomy" id="1666911"/>
    <lineage>
        <taxon>Bacteria</taxon>
        <taxon>Bacillati</taxon>
        <taxon>Cyanobacteriota</taxon>
        <taxon>Cyanophyceae</taxon>
        <taxon>Leptolyngbyales</taxon>
        <taxon>Leptolyngbyaceae</taxon>
        <taxon>Phormidesmis</taxon>
    </lineage>
</organism>
<proteinExistence type="predicted"/>
<accession>A0A0P8BMP3</accession>
<sequence length="31" mass="3358">MLNRPEGGVFAKTRPGLAIKNTAKTQLKVAF</sequence>
<evidence type="ECO:0000313" key="1">
    <source>
        <dbReference type="EMBL" id="KPQ34966.1"/>
    </source>
</evidence>
<evidence type="ECO:0000313" key="2">
    <source>
        <dbReference type="Proteomes" id="UP000050465"/>
    </source>
</evidence>
<comment type="caution">
    <text evidence="1">The sequence shown here is derived from an EMBL/GenBank/DDBJ whole genome shotgun (WGS) entry which is preliminary data.</text>
</comment>
<gene>
    <name evidence="1" type="ORF">HLUCCA11_12415</name>
</gene>
<protein>
    <submittedName>
        <fullName evidence="1">Uncharacterized protein</fullName>
    </submittedName>
</protein>